<gene>
    <name evidence="6" type="ORF">BCR15_04190</name>
</gene>
<dbReference type="GO" id="GO:0043190">
    <property type="term" value="C:ATP-binding cassette (ABC) transporter complex"/>
    <property type="evidence" value="ECO:0007669"/>
    <property type="project" value="InterPro"/>
</dbReference>
<keyword evidence="2" id="KW-1003">Cell membrane</keyword>
<evidence type="ECO:0000256" key="1">
    <source>
        <dbReference type="ARBA" id="ARBA00004651"/>
    </source>
</evidence>
<name>A0A1C0AM54_9ACTN</name>
<keyword evidence="5" id="KW-0472">Membrane</keyword>
<protein>
    <submittedName>
        <fullName evidence="6">Cobalt ECF transporter T component CbiQ</fullName>
    </submittedName>
</protein>
<reference evidence="7" key="1">
    <citation type="submission" date="2016-07" db="EMBL/GenBank/DDBJ databases">
        <authorList>
            <person name="Florea S."/>
            <person name="Webb J.S."/>
            <person name="Jaromczyk J."/>
            <person name="Schardl C.L."/>
        </authorList>
    </citation>
    <scope>NUCLEOTIDE SEQUENCE [LARGE SCALE GENOMIC DNA]</scope>
    <source>
        <strain evidence="7">IPBSL-7</strain>
    </source>
</reference>
<dbReference type="GO" id="GO:0006824">
    <property type="term" value="P:cobalt ion transport"/>
    <property type="evidence" value="ECO:0007669"/>
    <property type="project" value="InterPro"/>
</dbReference>
<comment type="subcellular location">
    <subcellularLocation>
        <location evidence="1">Cell membrane</location>
        <topology evidence="1">Multi-pass membrane protein</topology>
    </subcellularLocation>
</comment>
<dbReference type="CDD" id="cd16914">
    <property type="entry name" value="EcfT"/>
    <property type="match status" value="1"/>
</dbReference>
<dbReference type="RefSeq" id="WP_068751598.1">
    <property type="nucleotide sequence ID" value="NZ_LR214441.1"/>
</dbReference>
<comment type="caution">
    <text evidence="6">The sequence shown here is derived from an EMBL/GenBank/DDBJ whole genome shotgun (WGS) entry which is preliminary data.</text>
</comment>
<evidence type="ECO:0000256" key="3">
    <source>
        <dbReference type="ARBA" id="ARBA00022692"/>
    </source>
</evidence>
<evidence type="ECO:0000256" key="4">
    <source>
        <dbReference type="ARBA" id="ARBA00022989"/>
    </source>
</evidence>
<dbReference type="InterPro" id="IPR012809">
    <property type="entry name" value="ECF_CbiQ"/>
</dbReference>
<evidence type="ECO:0000256" key="5">
    <source>
        <dbReference type="ARBA" id="ARBA00023136"/>
    </source>
</evidence>
<evidence type="ECO:0000313" key="7">
    <source>
        <dbReference type="Proteomes" id="UP000093501"/>
    </source>
</evidence>
<keyword evidence="7" id="KW-1185">Reference proteome</keyword>
<dbReference type="PANTHER" id="PTHR43723:SF1">
    <property type="entry name" value="COBALT TRANSPORT PROTEIN CBIQ"/>
    <property type="match status" value="1"/>
</dbReference>
<accession>A0A1C0AM54</accession>
<dbReference type="Pfam" id="PF02361">
    <property type="entry name" value="CbiQ"/>
    <property type="match status" value="1"/>
</dbReference>
<dbReference type="NCBIfam" id="TIGR02454">
    <property type="entry name" value="ECF_T_CbiQ"/>
    <property type="match status" value="1"/>
</dbReference>
<dbReference type="EMBL" id="MBQD01000021">
    <property type="protein sequence ID" value="OCL33840.1"/>
    <property type="molecule type" value="Genomic_DNA"/>
</dbReference>
<proteinExistence type="predicted"/>
<sequence length="247" mass="25515">MSVHVTAVDDAAWAGPWRRIAVGHKVGLAAALVLTALLTPAWPGSLLVAGASLVLMLGPARIRPGLVAAVALPPLAFLVVGALPLAVEVGDGLRVTAEGGLRAAEMLAHGVAGTLAVLLLATTTPMVDVLGWLHRRGIPGPLLEVAELMYRLLFVLLSSALALQAAQAARLGGDAPLRRRFRSAVDGVGTVLLMSWRRATRLQAGLELRGYEESLPTLRPVGRAGGWGLGAGAALVVGIWLACWAVA</sequence>
<dbReference type="InterPro" id="IPR052770">
    <property type="entry name" value="Cobalt_transport_CbiQ"/>
</dbReference>
<keyword evidence="3" id="KW-0812">Transmembrane</keyword>
<keyword evidence="4" id="KW-1133">Transmembrane helix</keyword>
<evidence type="ECO:0000256" key="2">
    <source>
        <dbReference type="ARBA" id="ARBA00022475"/>
    </source>
</evidence>
<dbReference type="Proteomes" id="UP000093501">
    <property type="component" value="Unassembled WGS sequence"/>
</dbReference>
<dbReference type="PANTHER" id="PTHR43723">
    <property type="entry name" value="COBALT TRANSPORT PROTEIN CBIQ"/>
    <property type="match status" value="1"/>
</dbReference>
<evidence type="ECO:0000313" key="6">
    <source>
        <dbReference type="EMBL" id="OCL33840.1"/>
    </source>
</evidence>
<organism evidence="6 7">
    <name type="scientific">Tessaracoccus lapidicaptus</name>
    <dbReference type="NCBI Taxonomy" id="1427523"/>
    <lineage>
        <taxon>Bacteria</taxon>
        <taxon>Bacillati</taxon>
        <taxon>Actinomycetota</taxon>
        <taxon>Actinomycetes</taxon>
        <taxon>Propionibacteriales</taxon>
        <taxon>Propionibacteriaceae</taxon>
        <taxon>Tessaracoccus</taxon>
    </lineage>
</organism>
<dbReference type="InterPro" id="IPR003339">
    <property type="entry name" value="ABC/ECF_trnsptr_transmembrane"/>
</dbReference>
<dbReference type="AlphaFoldDB" id="A0A1C0AM54"/>